<reference evidence="11 12" key="1">
    <citation type="submission" date="2015-01" db="EMBL/GenBank/DDBJ databases">
        <title>Vibrio sp. C94 JCM 19241 whole genome shotgun sequence.</title>
        <authorList>
            <person name="Sawabe T."/>
            <person name="Meirelles P."/>
            <person name="Feng G."/>
            <person name="Sayaka M."/>
            <person name="Hattori M."/>
            <person name="Ohkuma M."/>
        </authorList>
    </citation>
    <scope>NUCLEOTIDE SEQUENCE [LARGE SCALE GENOMIC DNA]</scope>
    <source>
        <strain evidence="12">JCM 19241</strain>
    </source>
</reference>
<comment type="function">
    <text evidence="9">Part of the tripartite ATP-independent periplasmic (TRAP) transport system.</text>
</comment>
<organism evidence="11 12">
    <name type="scientific">Vibrio ishigakensis</name>
    <dbReference type="NCBI Taxonomy" id="1481914"/>
    <lineage>
        <taxon>Bacteria</taxon>
        <taxon>Pseudomonadati</taxon>
        <taxon>Pseudomonadota</taxon>
        <taxon>Gammaproteobacteria</taxon>
        <taxon>Vibrionales</taxon>
        <taxon>Vibrionaceae</taxon>
        <taxon>Vibrio</taxon>
    </lineage>
</organism>
<dbReference type="GO" id="GO:0005886">
    <property type="term" value="C:plasma membrane"/>
    <property type="evidence" value="ECO:0007669"/>
    <property type="project" value="UniProtKB-SubCell"/>
</dbReference>
<feature type="transmembrane region" description="Helical" evidence="9">
    <location>
        <begin position="91"/>
        <end position="113"/>
    </location>
</feature>
<evidence type="ECO:0000313" key="12">
    <source>
        <dbReference type="Proteomes" id="UP000031666"/>
    </source>
</evidence>
<name>A0A0B8QDN4_9VIBR</name>
<dbReference type="EMBL" id="BBSC01000001">
    <property type="protein sequence ID" value="GAM73288.1"/>
    <property type="molecule type" value="Genomic_DNA"/>
</dbReference>
<dbReference type="Proteomes" id="UP000031666">
    <property type="component" value="Unassembled WGS sequence"/>
</dbReference>
<comment type="caution">
    <text evidence="11">The sequence shown here is derived from an EMBL/GenBank/DDBJ whole genome shotgun (WGS) entry which is preliminary data.</text>
</comment>
<evidence type="ECO:0000256" key="2">
    <source>
        <dbReference type="ARBA" id="ARBA00022448"/>
    </source>
</evidence>
<evidence type="ECO:0000256" key="5">
    <source>
        <dbReference type="ARBA" id="ARBA00022692"/>
    </source>
</evidence>
<keyword evidence="6 9" id="KW-1133">Transmembrane helix</keyword>
<accession>A0A0B8QDN4</accession>
<comment type="similarity">
    <text evidence="8 9">Belongs to the TRAP transporter small permease family.</text>
</comment>
<evidence type="ECO:0000259" key="10">
    <source>
        <dbReference type="Pfam" id="PF04290"/>
    </source>
</evidence>
<dbReference type="InterPro" id="IPR007387">
    <property type="entry name" value="TRAP_DctQ"/>
</dbReference>
<keyword evidence="3" id="KW-1003">Cell membrane</keyword>
<evidence type="ECO:0000256" key="9">
    <source>
        <dbReference type="RuleBase" id="RU369079"/>
    </source>
</evidence>
<dbReference type="RefSeq" id="WP_261833599.1">
    <property type="nucleotide sequence ID" value="NZ_AP024881.1"/>
</dbReference>
<protein>
    <recommendedName>
        <fullName evidence="9">TRAP transporter small permease protein</fullName>
    </recommendedName>
</protein>
<keyword evidence="2 9" id="KW-0813">Transport</keyword>
<comment type="subcellular location">
    <subcellularLocation>
        <location evidence="1 9">Cell inner membrane</location>
        <topology evidence="1 9">Multi-pass membrane protein</topology>
    </subcellularLocation>
</comment>
<dbReference type="PANTHER" id="PTHR35011:SF11">
    <property type="entry name" value="TRAP TRANSPORTER SMALL PERMEASE PROTEIN"/>
    <property type="match status" value="1"/>
</dbReference>
<dbReference type="AlphaFoldDB" id="A0A0B8QDN4"/>
<evidence type="ECO:0000256" key="4">
    <source>
        <dbReference type="ARBA" id="ARBA00022519"/>
    </source>
</evidence>
<comment type="subunit">
    <text evidence="9">The complex comprises the extracytoplasmic solute receptor protein and the two transmembrane proteins.</text>
</comment>
<gene>
    <name evidence="11" type="ORF">JCM19241_2743</name>
</gene>
<feature type="domain" description="Tripartite ATP-independent periplasmic transporters DctQ component" evidence="10">
    <location>
        <begin position="30"/>
        <end position="154"/>
    </location>
</feature>
<keyword evidence="5 9" id="KW-0812">Transmembrane</keyword>
<dbReference type="Pfam" id="PF04290">
    <property type="entry name" value="DctQ"/>
    <property type="match status" value="1"/>
</dbReference>
<evidence type="ECO:0000313" key="11">
    <source>
        <dbReference type="EMBL" id="GAM73288.1"/>
    </source>
</evidence>
<evidence type="ECO:0000256" key="1">
    <source>
        <dbReference type="ARBA" id="ARBA00004429"/>
    </source>
</evidence>
<dbReference type="InterPro" id="IPR055348">
    <property type="entry name" value="DctQ"/>
</dbReference>
<keyword evidence="4 9" id="KW-0997">Cell inner membrane</keyword>
<keyword evidence="7 9" id="KW-0472">Membrane</keyword>
<feature type="transmembrane region" description="Helical" evidence="9">
    <location>
        <begin position="52"/>
        <end position="70"/>
    </location>
</feature>
<dbReference type="PANTHER" id="PTHR35011">
    <property type="entry name" value="2,3-DIKETO-L-GULONATE TRAP TRANSPORTER SMALL PERMEASE PROTEIN YIAM"/>
    <property type="match status" value="1"/>
</dbReference>
<evidence type="ECO:0000256" key="7">
    <source>
        <dbReference type="ARBA" id="ARBA00023136"/>
    </source>
</evidence>
<evidence type="ECO:0000256" key="3">
    <source>
        <dbReference type="ARBA" id="ARBA00022475"/>
    </source>
</evidence>
<feature type="transmembrane region" description="Helical" evidence="9">
    <location>
        <begin position="133"/>
        <end position="153"/>
    </location>
</feature>
<dbReference type="GO" id="GO:0015740">
    <property type="term" value="P:C4-dicarboxylate transport"/>
    <property type="evidence" value="ECO:0007669"/>
    <property type="project" value="TreeGrafter"/>
</dbReference>
<evidence type="ECO:0000256" key="6">
    <source>
        <dbReference type="ARBA" id="ARBA00022989"/>
    </source>
</evidence>
<dbReference type="STRING" id="1481914.JCM19241_2743"/>
<feature type="transmembrane region" description="Helical" evidence="9">
    <location>
        <begin position="17"/>
        <end position="40"/>
    </location>
</feature>
<proteinExistence type="inferred from homology"/>
<dbReference type="GO" id="GO:0022857">
    <property type="term" value="F:transmembrane transporter activity"/>
    <property type="evidence" value="ECO:0007669"/>
    <property type="project" value="UniProtKB-UniRule"/>
</dbReference>
<sequence length="190" mass="21015">MSFRSGINVISNLLEKVLIVISVTILLSLSAIIITAVFSRFGGASLYWYDEVSAILLAWLTFYGSALCALKRSHMGFGGFIASLPLTSRKALFLFSELIVIAFFVTIAWASYYILQIFGDETLTSLEFIPLSFAQSALPVGAVLFVVAQLCSFPKAWEMVSKGTTQEDEEIEEAIRDAKKEMRDVMEAVK</sequence>
<evidence type="ECO:0000256" key="8">
    <source>
        <dbReference type="ARBA" id="ARBA00038436"/>
    </source>
</evidence>
<reference evidence="11 12" key="2">
    <citation type="submission" date="2015-01" db="EMBL/GenBank/DDBJ databases">
        <authorList>
            <consortium name="NBRP consortium"/>
            <person name="Sawabe T."/>
            <person name="Meirelles P."/>
            <person name="Feng G."/>
            <person name="Sayaka M."/>
            <person name="Hattori M."/>
            <person name="Ohkuma M."/>
        </authorList>
    </citation>
    <scope>NUCLEOTIDE SEQUENCE [LARGE SCALE GENOMIC DNA]</scope>
    <source>
        <strain evidence="12">JCM 19241</strain>
    </source>
</reference>